<dbReference type="SMART" id="SM00458">
    <property type="entry name" value="RICIN"/>
    <property type="match status" value="1"/>
</dbReference>
<proteinExistence type="predicted"/>
<dbReference type="RefSeq" id="WP_098776865.1">
    <property type="nucleotide sequence ID" value="NZ_NUHO01000036.1"/>
</dbReference>
<feature type="domain" description="Ricin B lectin" evidence="1">
    <location>
        <begin position="5"/>
        <end position="119"/>
    </location>
</feature>
<name>A0A2B9E3C7_BACCE</name>
<sequence length="122" mass="14109">MDLYGGTNVRSRENRDQYQQQWRFIFDPSQGTYRIENRAIPTYVLTWQAAQGDNVNVATDNGKPEQYWIVEDAGNGYVYLRNKKDRNKVLDVADSNTANGTNIRAWDLNGGTNQKFKLNWLS</sequence>
<evidence type="ECO:0000313" key="3">
    <source>
        <dbReference type="Proteomes" id="UP000222054"/>
    </source>
</evidence>
<dbReference type="EMBL" id="NUHO01000036">
    <property type="protein sequence ID" value="PGM94554.1"/>
    <property type="molecule type" value="Genomic_DNA"/>
</dbReference>
<dbReference type="Proteomes" id="UP000222054">
    <property type="component" value="Unassembled WGS sequence"/>
</dbReference>
<comment type="caution">
    <text evidence="2">The sequence shown here is derived from an EMBL/GenBank/DDBJ whole genome shotgun (WGS) entry which is preliminary data.</text>
</comment>
<dbReference type="CDD" id="cd23445">
    <property type="entry name" value="beta-trefoil_Ricin_HA17-like"/>
    <property type="match status" value="1"/>
</dbReference>
<dbReference type="SUPFAM" id="SSF50370">
    <property type="entry name" value="Ricin B-like lectins"/>
    <property type="match status" value="1"/>
</dbReference>
<evidence type="ECO:0000313" key="2">
    <source>
        <dbReference type="EMBL" id="PGM94554.1"/>
    </source>
</evidence>
<dbReference type="InterPro" id="IPR000772">
    <property type="entry name" value="Ricin_B_lectin"/>
</dbReference>
<gene>
    <name evidence="2" type="ORF">CN958_10850</name>
</gene>
<protein>
    <recommendedName>
        <fullName evidence="1">Ricin B lectin domain-containing protein</fullName>
    </recommendedName>
</protein>
<dbReference type="Gene3D" id="2.80.10.50">
    <property type="match status" value="1"/>
</dbReference>
<dbReference type="PROSITE" id="PS50231">
    <property type="entry name" value="RICIN_B_LECTIN"/>
    <property type="match status" value="1"/>
</dbReference>
<dbReference type="InterPro" id="IPR035992">
    <property type="entry name" value="Ricin_B-like_lectins"/>
</dbReference>
<evidence type="ECO:0000259" key="1">
    <source>
        <dbReference type="SMART" id="SM00458"/>
    </source>
</evidence>
<reference evidence="2 3" key="1">
    <citation type="submission" date="2017-09" db="EMBL/GenBank/DDBJ databases">
        <title>Large-scale bioinformatics analysis of Bacillus genomes uncovers conserved roles of natural products in bacterial physiology.</title>
        <authorList>
            <consortium name="Agbiome Team Llc"/>
            <person name="Bleich R.M."/>
            <person name="Grubbs K.J."/>
            <person name="Santa Maria K.C."/>
            <person name="Allen S.E."/>
            <person name="Farag S."/>
            <person name="Shank E.A."/>
            <person name="Bowers A."/>
        </authorList>
    </citation>
    <scope>NUCLEOTIDE SEQUENCE [LARGE SCALE GENOMIC DNA]</scope>
    <source>
        <strain evidence="2 3">AFS053130</strain>
    </source>
</reference>
<organism evidence="2 3">
    <name type="scientific">Bacillus cereus</name>
    <dbReference type="NCBI Taxonomy" id="1396"/>
    <lineage>
        <taxon>Bacteria</taxon>
        <taxon>Bacillati</taxon>
        <taxon>Bacillota</taxon>
        <taxon>Bacilli</taxon>
        <taxon>Bacillales</taxon>
        <taxon>Bacillaceae</taxon>
        <taxon>Bacillus</taxon>
        <taxon>Bacillus cereus group</taxon>
    </lineage>
</organism>
<dbReference type="Pfam" id="PF14200">
    <property type="entry name" value="RicinB_lectin_2"/>
    <property type="match status" value="1"/>
</dbReference>
<accession>A0A2B9E3C7</accession>
<dbReference type="AlphaFoldDB" id="A0A2B9E3C7"/>